<dbReference type="Proteomes" id="UP000026915">
    <property type="component" value="Chromosome 5"/>
</dbReference>
<sequence>MTTLTLQPQHLNHLLFLNIFFLADLNDNTTSLPTYKTISALLPCRRHLLCHYAIAMSSPSSSLMPRATICVLLTVVVVACHWPLHQLDIQNAFLHGNLNEEVYMQLPLGY</sequence>
<dbReference type="Gramene" id="EOY09421">
    <property type="protein sequence ID" value="EOY09421"/>
    <property type="gene ID" value="TCM_024839"/>
</dbReference>
<dbReference type="InParanoid" id="A0A061EX85"/>
<dbReference type="EMBL" id="CM001883">
    <property type="protein sequence ID" value="EOY09421.1"/>
    <property type="molecule type" value="Genomic_DNA"/>
</dbReference>
<reference evidence="2 3" key="1">
    <citation type="journal article" date="2013" name="Genome Biol.">
        <title>The genome sequence of the most widely cultivated cacao type and its use to identify candidate genes regulating pod color.</title>
        <authorList>
            <person name="Motamayor J.C."/>
            <person name="Mockaitis K."/>
            <person name="Schmutz J."/>
            <person name="Haiminen N."/>
            <person name="Iii D.L."/>
            <person name="Cornejo O."/>
            <person name="Findley S.D."/>
            <person name="Zheng P."/>
            <person name="Utro F."/>
            <person name="Royaert S."/>
            <person name="Saski C."/>
            <person name="Jenkins J."/>
            <person name="Podicheti R."/>
            <person name="Zhao M."/>
            <person name="Scheffler B.E."/>
            <person name="Stack J.C."/>
            <person name="Feltus F.A."/>
            <person name="Mustiga G.M."/>
            <person name="Amores F."/>
            <person name="Phillips W."/>
            <person name="Marelli J.P."/>
            <person name="May G.D."/>
            <person name="Shapiro H."/>
            <person name="Ma J."/>
            <person name="Bustamante C.D."/>
            <person name="Schnell R.J."/>
            <person name="Main D."/>
            <person name="Gilbert D."/>
            <person name="Parida L."/>
            <person name="Kuhn D.N."/>
        </authorList>
    </citation>
    <scope>NUCLEOTIDE SEQUENCE [LARGE SCALE GENOMIC DNA]</scope>
    <source>
        <strain evidence="3">cv. Matina 1-6</strain>
    </source>
</reference>
<proteinExistence type="predicted"/>
<dbReference type="HOGENOM" id="CLU_2175648_0_0_1"/>
<evidence type="ECO:0000313" key="3">
    <source>
        <dbReference type="Proteomes" id="UP000026915"/>
    </source>
</evidence>
<feature type="domain" description="Reverse transcriptase Ty1/copia-type" evidence="1">
    <location>
        <begin position="66"/>
        <end position="110"/>
    </location>
</feature>
<gene>
    <name evidence="2" type="ORF">TCM_024839</name>
</gene>
<dbReference type="AlphaFoldDB" id="A0A061EX85"/>
<dbReference type="Pfam" id="PF07727">
    <property type="entry name" value="RVT_2"/>
    <property type="match status" value="1"/>
</dbReference>
<protein>
    <recommendedName>
        <fullName evidence="1">Reverse transcriptase Ty1/copia-type domain-containing protein</fullName>
    </recommendedName>
</protein>
<evidence type="ECO:0000259" key="1">
    <source>
        <dbReference type="Pfam" id="PF07727"/>
    </source>
</evidence>
<evidence type="ECO:0000313" key="2">
    <source>
        <dbReference type="EMBL" id="EOY09421.1"/>
    </source>
</evidence>
<dbReference type="InterPro" id="IPR013103">
    <property type="entry name" value="RVT_2"/>
</dbReference>
<name>A0A061EX85_THECC</name>
<accession>A0A061EX85</accession>
<keyword evidence="3" id="KW-1185">Reference proteome</keyword>
<organism evidence="2 3">
    <name type="scientific">Theobroma cacao</name>
    <name type="common">Cacao</name>
    <name type="synonym">Cocoa</name>
    <dbReference type="NCBI Taxonomy" id="3641"/>
    <lineage>
        <taxon>Eukaryota</taxon>
        <taxon>Viridiplantae</taxon>
        <taxon>Streptophyta</taxon>
        <taxon>Embryophyta</taxon>
        <taxon>Tracheophyta</taxon>
        <taxon>Spermatophyta</taxon>
        <taxon>Magnoliopsida</taxon>
        <taxon>eudicotyledons</taxon>
        <taxon>Gunneridae</taxon>
        <taxon>Pentapetalae</taxon>
        <taxon>rosids</taxon>
        <taxon>malvids</taxon>
        <taxon>Malvales</taxon>
        <taxon>Malvaceae</taxon>
        <taxon>Byttnerioideae</taxon>
        <taxon>Theobroma</taxon>
    </lineage>
</organism>